<feature type="compositionally biased region" description="Polar residues" evidence="1">
    <location>
        <begin position="535"/>
        <end position="545"/>
    </location>
</feature>
<dbReference type="EMBL" id="CAJJDO010000171">
    <property type="protein sequence ID" value="CAD8212778.1"/>
    <property type="molecule type" value="Genomic_DNA"/>
</dbReference>
<feature type="region of interest" description="Disordered" evidence="1">
    <location>
        <begin position="217"/>
        <end position="237"/>
    </location>
</feature>
<accession>A0A8S1YHB9</accession>
<dbReference type="AlphaFoldDB" id="A0A8S1YHB9"/>
<comment type="caution">
    <text evidence="2">The sequence shown here is derived from an EMBL/GenBank/DDBJ whole genome shotgun (WGS) entry which is preliminary data.</text>
</comment>
<protein>
    <submittedName>
        <fullName evidence="2">Uncharacterized protein</fullName>
    </submittedName>
</protein>
<evidence type="ECO:0000256" key="1">
    <source>
        <dbReference type="SAM" id="MobiDB-lite"/>
    </source>
</evidence>
<sequence>MSFERMRQSFKSFLGLNASPQIDQSSQVSIPQELKSSNSQCIIKNKFVQIEKKQERLNPYKKSLIRLNEYYKTIVKGTDFSKCPTIQYQINEDEKPAIDHKTCNPRWKREDQSQDCSSYRWSSYNEFPNPTIYKIQSKPTKNQVYDPSILSQSREKQASINFQKKQFLSYLEDKPISVINEIHPIEDKKKKSSQISIRRAESFLFDDQEEPIYEKGRQAVQKSDNTIKPNEEDNQSASENIVIKKQPLSKFCQIKKQEFEFNPKIETPNSSILNKEEQQKPLIQQQQNIIKIPDEQIQQQQEPIQQKQQEPPIEVKQEPIIQQKTEPLPQSLPLTQQSVIEVNPFTSNIESPLFSAPWITNQQPIISQNQSTFNLFQSQPIQNQFQTPFITQQPQQQPVFPFQNQTQPQQSVFTNENFFSQQIQPSSNQFMNNQISQNVFNQNNSFQTQSPFTQNQPFQQSQSYSNDLFGLNQSKTINNNNNNFLFQTNSLGGGSFSADDQNKPRTIDLFSAQPAQNSQTSMMTSQAPANLFALDQNSQAQPQTNKESDRYKNKFKQNTVKYNTAAQRME</sequence>
<reference evidence="2" key="1">
    <citation type="submission" date="2021-01" db="EMBL/GenBank/DDBJ databases">
        <authorList>
            <consortium name="Genoscope - CEA"/>
            <person name="William W."/>
        </authorList>
    </citation>
    <scope>NUCLEOTIDE SEQUENCE</scope>
</reference>
<evidence type="ECO:0000313" key="2">
    <source>
        <dbReference type="EMBL" id="CAD8212778.1"/>
    </source>
</evidence>
<dbReference type="OrthoDB" id="305003at2759"/>
<organism evidence="2 3">
    <name type="scientific">Paramecium pentaurelia</name>
    <dbReference type="NCBI Taxonomy" id="43138"/>
    <lineage>
        <taxon>Eukaryota</taxon>
        <taxon>Sar</taxon>
        <taxon>Alveolata</taxon>
        <taxon>Ciliophora</taxon>
        <taxon>Intramacronucleata</taxon>
        <taxon>Oligohymenophorea</taxon>
        <taxon>Peniculida</taxon>
        <taxon>Parameciidae</taxon>
        <taxon>Paramecium</taxon>
    </lineage>
</organism>
<keyword evidence="3" id="KW-1185">Reference proteome</keyword>
<proteinExistence type="predicted"/>
<feature type="region of interest" description="Disordered" evidence="1">
    <location>
        <begin position="534"/>
        <end position="570"/>
    </location>
</feature>
<name>A0A8S1YHB9_9CILI</name>
<dbReference type="Proteomes" id="UP000689195">
    <property type="component" value="Unassembled WGS sequence"/>
</dbReference>
<evidence type="ECO:0000313" key="3">
    <source>
        <dbReference type="Proteomes" id="UP000689195"/>
    </source>
</evidence>
<gene>
    <name evidence="2" type="ORF">PPENT_87.1.T1710023</name>
</gene>
<feature type="compositionally biased region" description="Polar residues" evidence="1">
    <location>
        <begin position="556"/>
        <end position="570"/>
    </location>
</feature>